<dbReference type="SUPFAM" id="SSF50985">
    <property type="entry name" value="RCC1/BLIP-II"/>
    <property type="match status" value="1"/>
</dbReference>
<evidence type="ECO:0000313" key="1">
    <source>
        <dbReference type="EMBL" id="MEQ2199519.1"/>
    </source>
</evidence>
<sequence length="255" mass="28050">MRMLSYVGCLGCIYYTGKYQSLGIKQGGPSAGKWVELPITKSPKIIQFSVGHDGSHALLVAEDGSVFFTGSASKGEDGESSRRFSNYKYSYSTPGLWVLIEINVLFPLAAKSRRQPKPYKPKKMIKLETKIAVHTACNNGSSSIITKDGELYMFGKDAIYSDSTSFGVESMATAMDEDLEDELEDKEEKSMMCQPGMHKWKLDQCMVCTVCGDCTGYACGCCKACARELDGQEARQRGIFDAVKEMIPLDLLLGI</sequence>
<gene>
    <name evidence="1" type="primary">MYCBP2_2</name>
    <name evidence="1" type="ORF">XENOCAPTIV_000903</name>
</gene>
<keyword evidence="2" id="KW-1185">Reference proteome</keyword>
<proteinExistence type="predicted"/>
<dbReference type="PANTHER" id="PTHR45943:SF1">
    <property type="entry name" value="E3 UBIQUITIN-PROTEIN LIGASE MYCBP2"/>
    <property type="match status" value="1"/>
</dbReference>
<accession>A0ABV0QUK3</accession>
<reference evidence="1 2" key="1">
    <citation type="submission" date="2021-06" db="EMBL/GenBank/DDBJ databases">
        <authorList>
            <person name="Palmer J.M."/>
        </authorList>
    </citation>
    <scope>NUCLEOTIDE SEQUENCE [LARGE SCALE GENOMIC DNA]</scope>
    <source>
        <strain evidence="1 2">XC_2019</strain>
        <tissue evidence="1">Muscle</tissue>
    </source>
</reference>
<protein>
    <submittedName>
        <fullName evidence="1">E3 ubiquitin-protein ligase mycbp2</fullName>
    </submittedName>
</protein>
<dbReference type="EMBL" id="JAHRIN010025316">
    <property type="protein sequence ID" value="MEQ2199519.1"/>
    <property type="molecule type" value="Genomic_DNA"/>
</dbReference>
<dbReference type="Proteomes" id="UP001434883">
    <property type="component" value="Unassembled WGS sequence"/>
</dbReference>
<comment type="caution">
    <text evidence="1">The sequence shown here is derived from an EMBL/GenBank/DDBJ whole genome shotgun (WGS) entry which is preliminary data.</text>
</comment>
<name>A0ABV0QUK3_9TELE</name>
<dbReference type="PANTHER" id="PTHR45943">
    <property type="entry name" value="E3 UBIQUITIN-PROTEIN LIGASE MYCBP2"/>
    <property type="match status" value="1"/>
</dbReference>
<organism evidence="1 2">
    <name type="scientific">Xenoophorus captivus</name>
    <dbReference type="NCBI Taxonomy" id="1517983"/>
    <lineage>
        <taxon>Eukaryota</taxon>
        <taxon>Metazoa</taxon>
        <taxon>Chordata</taxon>
        <taxon>Craniata</taxon>
        <taxon>Vertebrata</taxon>
        <taxon>Euteleostomi</taxon>
        <taxon>Actinopterygii</taxon>
        <taxon>Neopterygii</taxon>
        <taxon>Teleostei</taxon>
        <taxon>Neoteleostei</taxon>
        <taxon>Acanthomorphata</taxon>
        <taxon>Ovalentaria</taxon>
        <taxon>Atherinomorphae</taxon>
        <taxon>Cyprinodontiformes</taxon>
        <taxon>Goodeidae</taxon>
        <taxon>Xenoophorus</taxon>
    </lineage>
</organism>
<dbReference type="Gene3D" id="2.130.10.30">
    <property type="entry name" value="Regulator of chromosome condensation 1/beta-lactamase-inhibitor protein II"/>
    <property type="match status" value="1"/>
</dbReference>
<evidence type="ECO:0000313" key="2">
    <source>
        <dbReference type="Proteomes" id="UP001434883"/>
    </source>
</evidence>
<dbReference type="InterPro" id="IPR009091">
    <property type="entry name" value="RCC1/BLIP-II"/>
</dbReference>